<keyword evidence="2" id="KW-0946">Virion</keyword>
<evidence type="ECO:0000313" key="2">
    <source>
        <dbReference type="EMBL" id="MCK0085695.1"/>
    </source>
</evidence>
<dbReference type="InterPro" id="IPR024207">
    <property type="entry name" value="CotJB_dom"/>
</dbReference>
<proteinExistence type="predicted"/>
<gene>
    <name evidence="2" type="ORF">K5I21_07400</name>
    <name evidence="3" type="ORF">PM006_11795</name>
</gene>
<reference evidence="3" key="2">
    <citation type="submission" date="2023-01" db="EMBL/GenBank/DDBJ databases">
        <title>Human gut microbiome strain richness.</title>
        <authorList>
            <person name="Chen-Liaw A."/>
        </authorList>
    </citation>
    <scope>NUCLEOTIDE SEQUENCE</scope>
    <source>
        <strain evidence="3">B1_m1001713B170214d0_201011</strain>
    </source>
</reference>
<evidence type="ECO:0000313" key="3">
    <source>
        <dbReference type="EMBL" id="MDB2000885.1"/>
    </source>
</evidence>
<evidence type="ECO:0000313" key="4">
    <source>
        <dbReference type="Proteomes" id="UP001203136"/>
    </source>
</evidence>
<dbReference type="RefSeq" id="WP_003510717.1">
    <property type="nucleotide sequence ID" value="NZ_BAABZD010000004.1"/>
</dbReference>
<name>A0AAW5F285_CLOSY</name>
<dbReference type="EMBL" id="JAQLGM010000027">
    <property type="protein sequence ID" value="MDB2000885.1"/>
    <property type="molecule type" value="Genomic_DNA"/>
</dbReference>
<dbReference type="AlphaFoldDB" id="A0AAW5F285"/>
<accession>A0AAW5F285</accession>
<dbReference type="GeneID" id="57971568"/>
<protein>
    <submittedName>
        <fullName evidence="2">Spore coat protein CotJB</fullName>
    </submittedName>
</protein>
<evidence type="ECO:0000259" key="1">
    <source>
        <dbReference type="Pfam" id="PF12652"/>
    </source>
</evidence>
<dbReference type="Pfam" id="PF12652">
    <property type="entry name" value="CotJB"/>
    <property type="match status" value="1"/>
</dbReference>
<organism evidence="2 4">
    <name type="scientific">Clostridium symbiosum</name>
    <name type="common">Bacteroides symbiosus</name>
    <dbReference type="NCBI Taxonomy" id="1512"/>
    <lineage>
        <taxon>Bacteria</taxon>
        <taxon>Bacillati</taxon>
        <taxon>Bacillota</taxon>
        <taxon>Clostridia</taxon>
        <taxon>Lachnospirales</taxon>
        <taxon>Lachnospiraceae</taxon>
        <taxon>Otoolea</taxon>
    </lineage>
</organism>
<dbReference type="Proteomes" id="UP001300871">
    <property type="component" value="Unassembled WGS sequence"/>
</dbReference>
<feature type="domain" description="Protein CotJB" evidence="1">
    <location>
        <begin position="6"/>
        <end position="84"/>
    </location>
</feature>
<dbReference type="Proteomes" id="UP001203136">
    <property type="component" value="Unassembled WGS sequence"/>
</dbReference>
<keyword evidence="2" id="KW-0167">Capsid protein</keyword>
<sequence length="88" mass="9807">MTDRTTLLKEIDEVSFALNDVTLYLDTHPDCADAISYFNQMAPKREQLLKDFAANFEPLTVDCISKNGGLSDHFTWLDGPAPWEGGAL</sequence>
<dbReference type="EMBL" id="JAINVB010000001">
    <property type="protein sequence ID" value="MCK0085695.1"/>
    <property type="molecule type" value="Genomic_DNA"/>
</dbReference>
<reference evidence="2" key="1">
    <citation type="journal article" date="2022" name="Cell Host Microbe">
        <title>Colonization of the live biotherapeutic product VE303 and modulation of the microbiota and metabolites in healthy volunteers.</title>
        <authorList>
            <person name="Dsouza M."/>
            <person name="Menon R."/>
            <person name="Crossette E."/>
            <person name="Bhattarai S.K."/>
            <person name="Schneider J."/>
            <person name="Kim Y.G."/>
            <person name="Reddy S."/>
            <person name="Caballero S."/>
            <person name="Felix C."/>
            <person name="Cornacchione L."/>
            <person name="Hendrickson J."/>
            <person name="Watson A.R."/>
            <person name="Minot S.S."/>
            <person name="Greenfield N."/>
            <person name="Schopf L."/>
            <person name="Szabady R."/>
            <person name="Patarroyo J."/>
            <person name="Smith W."/>
            <person name="Harrison P."/>
            <person name="Kuijper E.J."/>
            <person name="Kelly C.P."/>
            <person name="Olle B."/>
            <person name="Bobilev D."/>
            <person name="Silber J.L."/>
            <person name="Bucci V."/>
            <person name="Roberts B."/>
            <person name="Faith J."/>
            <person name="Norman J.M."/>
        </authorList>
    </citation>
    <scope>NUCLEOTIDE SEQUENCE</scope>
    <source>
        <strain evidence="2">VE303-04</strain>
    </source>
</reference>
<comment type="caution">
    <text evidence="2">The sequence shown here is derived from an EMBL/GenBank/DDBJ whole genome shotgun (WGS) entry which is preliminary data.</text>
</comment>